<evidence type="ECO:0000256" key="9">
    <source>
        <dbReference type="SAM" id="MobiDB-lite"/>
    </source>
</evidence>
<dbReference type="GO" id="GO:0005681">
    <property type="term" value="C:spliceosomal complex"/>
    <property type="evidence" value="ECO:0007669"/>
    <property type="project" value="UniProtKB-UniRule"/>
</dbReference>
<dbReference type="InterPro" id="IPR021715">
    <property type="entry name" value="Slu7_dom"/>
</dbReference>
<evidence type="ECO:0000256" key="2">
    <source>
        <dbReference type="ARBA" id="ARBA00007203"/>
    </source>
</evidence>
<gene>
    <name evidence="11" type="primary">106094460</name>
</gene>
<evidence type="ECO:0000256" key="6">
    <source>
        <dbReference type="ARBA" id="ARBA00023187"/>
    </source>
</evidence>
<name>A0A1I8QBC0_STOCA</name>
<comment type="similarity">
    <text evidence="2 8">Belongs to the SLU7 family.</text>
</comment>
<dbReference type="VEuPathDB" id="VectorBase:SCAU015600"/>
<dbReference type="GO" id="GO:0030628">
    <property type="term" value="F:pre-mRNA 3'-splice site binding"/>
    <property type="evidence" value="ECO:0007669"/>
    <property type="project" value="UniProtKB-UniRule"/>
</dbReference>
<keyword evidence="5 8" id="KW-0747">Spliceosome</keyword>
<feature type="compositionally biased region" description="Basic and acidic residues" evidence="9">
    <location>
        <begin position="528"/>
        <end position="548"/>
    </location>
</feature>
<feature type="compositionally biased region" description="Acidic residues" evidence="9">
    <location>
        <begin position="202"/>
        <end position="211"/>
    </location>
</feature>
<organism evidence="11 12">
    <name type="scientific">Stomoxys calcitrans</name>
    <name type="common">Stable fly</name>
    <name type="synonym">Conops calcitrans</name>
    <dbReference type="NCBI Taxonomy" id="35570"/>
    <lineage>
        <taxon>Eukaryota</taxon>
        <taxon>Metazoa</taxon>
        <taxon>Ecdysozoa</taxon>
        <taxon>Arthropoda</taxon>
        <taxon>Hexapoda</taxon>
        <taxon>Insecta</taxon>
        <taxon>Pterygota</taxon>
        <taxon>Neoptera</taxon>
        <taxon>Endopterygota</taxon>
        <taxon>Diptera</taxon>
        <taxon>Brachycera</taxon>
        <taxon>Muscomorpha</taxon>
        <taxon>Muscoidea</taxon>
        <taxon>Muscidae</taxon>
        <taxon>Stomoxys</taxon>
    </lineage>
</organism>
<evidence type="ECO:0000256" key="4">
    <source>
        <dbReference type="ARBA" id="ARBA00022664"/>
    </source>
</evidence>
<evidence type="ECO:0000259" key="10">
    <source>
        <dbReference type="Pfam" id="PF11708"/>
    </source>
</evidence>
<evidence type="ECO:0000256" key="5">
    <source>
        <dbReference type="ARBA" id="ARBA00022728"/>
    </source>
</evidence>
<keyword evidence="4 8" id="KW-0507">mRNA processing</keyword>
<evidence type="ECO:0000256" key="3">
    <source>
        <dbReference type="ARBA" id="ARBA00021377"/>
    </source>
</evidence>
<dbReference type="OrthoDB" id="249612at2759"/>
<dbReference type="GO" id="GO:0000398">
    <property type="term" value="P:mRNA splicing, via spliceosome"/>
    <property type="evidence" value="ECO:0007669"/>
    <property type="project" value="UniProtKB-UniRule"/>
</dbReference>
<feature type="region of interest" description="Disordered" evidence="9">
    <location>
        <begin position="439"/>
        <end position="584"/>
    </location>
</feature>
<feature type="region of interest" description="Disordered" evidence="9">
    <location>
        <begin position="194"/>
        <end position="217"/>
    </location>
</feature>
<feature type="compositionally biased region" description="Basic and acidic residues" evidence="9">
    <location>
        <begin position="86"/>
        <end position="101"/>
    </location>
</feature>
<feature type="compositionally biased region" description="Basic and acidic residues" evidence="9">
    <location>
        <begin position="566"/>
        <end position="576"/>
    </location>
</feature>
<feature type="compositionally biased region" description="Basic and acidic residues" evidence="9">
    <location>
        <begin position="450"/>
        <end position="474"/>
    </location>
</feature>
<comment type="subunit">
    <text evidence="8">Associated with the spliceosome.</text>
</comment>
<accession>A0A1I8QBC0</accession>
<dbReference type="PANTHER" id="PTHR12942">
    <property type="entry name" value="STEP II SPLICING FACTOR SLU7"/>
    <property type="match status" value="1"/>
</dbReference>
<feature type="region of interest" description="Disordered" evidence="9">
    <location>
        <begin position="251"/>
        <end position="275"/>
    </location>
</feature>
<protein>
    <recommendedName>
        <fullName evidence="3 8">Pre-mRNA-splicing factor SLU7</fullName>
    </recommendedName>
</protein>
<evidence type="ECO:0000256" key="1">
    <source>
        <dbReference type="ARBA" id="ARBA00004123"/>
    </source>
</evidence>
<dbReference type="AlphaFoldDB" id="A0A1I8QBC0"/>
<comment type="subcellular location">
    <subcellularLocation>
        <location evidence="1 8">Nucleus</location>
    </subcellularLocation>
</comment>
<dbReference type="InterPro" id="IPR039974">
    <property type="entry name" value="Splicing_factor_SLU7"/>
</dbReference>
<keyword evidence="6 8" id="KW-0508">mRNA splicing</keyword>
<keyword evidence="7 8" id="KW-0539">Nucleus</keyword>
<dbReference type="EnsemblMetazoa" id="SCAU015600-RA">
    <property type="protein sequence ID" value="SCAU015600-PA"/>
    <property type="gene ID" value="SCAU015600"/>
</dbReference>
<dbReference type="KEGG" id="scac:106094460"/>
<dbReference type="Proteomes" id="UP000095300">
    <property type="component" value="Unassembled WGS sequence"/>
</dbReference>
<evidence type="ECO:0000256" key="7">
    <source>
        <dbReference type="ARBA" id="ARBA00023242"/>
    </source>
</evidence>
<feature type="compositionally biased region" description="Basic and acidic residues" evidence="9">
    <location>
        <begin position="15"/>
        <end position="44"/>
    </location>
</feature>
<keyword evidence="12" id="KW-1185">Reference proteome</keyword>
<dbReference type="PANTHER" id="PTHR12942:SF2">
    <property type="entry name" value="PRE-MRNA-SPLICING FACTOR SLU7"/>
    <property type="match status" value="1"/>
</dbReference>
<feature type="compositionally biased region" description="Polar residues" evidence="9">
    <location>
        <begin position="1"/>
        <end position="14"/>
    </location>
</feature>
<sequence>MSSQTVRNPVSQIIHSKETVEDEEPKKKSREDWRKAKELEEARKAGTAPAAVDEEGRDINPHIPQYISNAPWYYGAQGPTLKHQRPQRDEDRGELERKAPRGVDTSRLVTKFRKGACENCGAMTHKRKDCLERPRKVIAKFAESIVVHDEFIAKDVSVNYDEKRDRWSSYDPANHREIIEEYEKVEETKRQLKAEKLKNDPDAEISDDDNNEDKYVDEVDMPGTKVDSKQRITVRNLRIREDTAKYLRNLDPNSAYYDPKTRSMRDNPNPKVPSEEAEFAGENFVRFSGDTTKHATAQLFAWEAHGKGVDVHLLAEPTKLELLQKEYDKKKEQFKSSTKDHIVDKYGGDEHLQAPPKSLLLAQTEEYIEYSRSGKVIKGMEKPKARSIYEEDVYINNHTTVWGSYYNGGRWGYRCCKSFIKNSYCVGMKEPEALQEASIAKPLTTSSATSEKHEDELNNDTSLKESQKDAKTEESSSSSSSSSSEDEAELQKAAIENKKLKKKQKKREKKRAKKLKKLEKKLAKSRKRTENEGKEKQSAPEILDDRKRPYNSMYDIKAPTEEDIEEWQRKRTREEDPMLQFMNN</sequence>
<feature type="region of interest" description="Disordered" evidence="9">
    <location>
        <begin position="1"/>
        <end position="107"/>
    </location>
</feature>
<comment type="function">
    <text evidence="8">Involved in pre-mRNA splicing.</text>
</comment>
<dbReference type="STRING" id="35570.A0A1I8QBC0"/>
<evidence type="ECO:0000313" key="11">
    <source>
        <dbReference type="EnsemblMetazoa" id="SCAU015600-PA"/>
    </source>
</evidence>
<feature type="domain" description="Pre-mRNA-splicing factor SLU7" evidence="10">
    <location>
        <begin position="159"/>
        <end position="404"/>
    </location>
</feature>
<dbReference type="Pfam" id="PF11708">
    <property type="entry name" value="Slu7"/>
    <property type="match status" value="1"/>
</dbReference>
<proteinExistence type="inferred from homology"/>
<evidence type="ECO:0000313" key="12">
    <source>
        <dbReference type="Proteomes" id="UP000095300"/>
    </source>
</evidence>
<reference evidence="11" key="1">
    <citation type="submission" date="2020-05" db="UniProtKB">
        <authorList>
            <consortium name="EnsemblMetazoa"/>
        </authorList>
    </citation>
    <scope>IDENTIFICATION</scope>
    <source>
        <strain evidence="11">USDA</strain>
    </source>
</reference>
<feature type="compositionally biased region" description="Basic residues" evidence="9">
    <location>
        <begin position="499"/>
        <end position="527"/>
    </location>
</feature>
<evidence type="ECO:0000256" key="8">
    <source>
        <dbReference type="RuleBase" id="RU367071"/>
    </source>
</evidence>